<proteinExistence type="predicted"/>
<organism evidence="1 2">
    <name type="scientific">Arcticibacter svalbardensis MN12-7</name>
    <dbReference type="NCBI Taxonomy" id="1150600"/>
    <lineage>
        <taxon>Bacteria</taxon>
        <taxon>Pseudomonadati</taxon>
        <taxon>Bacteroidota</taxon>
        <taxon>Sphingobacteriia</taxon>
        <taxon>Sphingobacteriales</taxon>
        <taxon>Sphingobacteriaceae</taxon>
        <taxon>Arcticibacter</taxon>
    </lineage>
</organism>
<accession>R9GYE1</accession>
<dbReference type="PANTHER" id="PTHR46577">
    <property type="entry name" value="HTH-TYPE TRANSCRIPTIONAL REGULATORY PROTEIN GABR"/>
    <property type="match status" value="1"/>
</dbReference>
<dbReference type="PANTHER" id="PTHR46577:SF1">
    <property type="entry name" value="HTH-TYPE TRANSCRIPTIONAL REGULATORY PROTEIN GABR"/>
    <property type="match status" value="1"/>
</dbReference>
<comment type="caution">
    <text evidence="1">The sequence shown here is derived from an EMBL/GenBank/DDBJ whole genome shotgun (WGS) entry which is preliminary data.</text>
</comment>
<dbReference type="AlphaFoldDB" id="R9GYE1"/>
<sequence length="417" mass="48143">MNLYFLRSYAPMNDGRKWKAQNVINQFTAFYNKSNHGKFQIKVPTQREMVAEYDICTCEVQKAYKKLREDGILTSRGTSGTYFTAKPLEERLIVYPFDFADTGQRSYHTLASKMPAAAFERQMLMLEMDVCPISTVEGRQLATMQRKLMRDHPLSSDASMQVIKAAIVRKLLLEELRVKMGHLLPVSQGKGLEVVADALLTTGDLVVMETPRDHHALQTFLRLHCEVQFTGHKKGCGMDMRALRKICAARDVRVVFIRADSSWLDEWVTSDQDRDSLIALAHEFNFQIVEYEVESEFAQFTLPDRLAVRVHHARVIFISVLSKLNRLWENINYVVAEAPFIEVLKTHIAVLPEHHTYEFEHAAALLLESGQMEIYLRKEHKGFKKQLVQIKKKSFDALSLYAYVRRPVCGRYINIFF</sequence>
<dbReference type="InterPro" id="IPR051446">
    <property type="entry name" value="HTH_trans_reg/aminotransferase"/>
</dbReference>
<keyword evidence="2" id="KW-1185">Reference proteome</keyword>
<dbReference type="STRING" id="1150600.ADIARSV_2838"/>
<dbReference type="OrthoDB" id="791844at2"/>
<dbReference type="Proteomes" id="UP000014174">
    <property type="component" value="Unassembled WGS sequence"/>
</dbReference>
<dbReference type="InterPro" id="IPR015421">
    <property type="entry name" value="PyrdxlP-dep_Trfase_major"/>
</dbReference>
<evidence type="ECO:0000313" key="2">
    <source>
        <dbReference type="Proteomes" id="UP000014174"/>
    </source>
</evidence>
<reference evidence="1 2" key="1">
    <citation type="journal article" date="2013" name="Genome Announc.">
        <title>Draft Genome Sequence of Arcticibacter svalbardensis Strain MN12-7T, a Member of the Family Sphingobacteriaceae Isolated from an Arctic Soil Sample.</title>
        <authorList>
            <person name="Shivaji S."/>
            <person name="Ara S."/>
            <person name="Prasad S."/>
            <person name="Manasa B.P."/>
            <person name="Begum Z."/>
            <person name="Singh A."/>
            <person name="Kumar Pinnaka A."/>
        </authorList>
    </citation>
    <scope>NUCLEOTIDE SEQUENCE [LARGE SCALE GENOMIC DNA]</scope>
    <source>
        <strain evidence="1 2">MN12-7</strain>
    </source>
</reference>
<gene>
    <name evidence="1" type="ORF">ADIARSV_2838</name>
</gene>
<dbReference type="eggNOG" id="COG1167">
    <property type="taxonomic scope" value="Bacteria"/>
</dbReference>
<dbReference type="EMBL" id="AQPN01000100">
    <property type="protein sequence ID" value="EOR94004.1"/>
    <property type="molecule type" value="Genomic_DNA"/>
</dbReference>
<dbReference type="SUPFAM" id="SSF53383">
    <property type="entry name" value="PLP-dependent transferases"/>
    <property type="match status" value="1"/>
</dbReference>
<dbReference type="InterPro" id="IPR015424">
    <property type="entry name" value="PyrdxlP-dep_Trfase"/>
</dbReference>
<dbReference type="RefSeq" id="WP_016196069.1">
    <property type="nucleotide sequence ID" value="NZ_AQPN01000100.1"/>
</dbReference>
<dbReference type="Gene3D" id="3.40.640.10">
    <property type="entry name" value="Type I PLP-dependent aspartate aminotransferase-like (Major domain)"/>
    <property type="match status" value="1"/>
</dbReference>
<name>R9GYE1_9SPHI</name>
<evidence type="ECO:0000313" key="1">
    <source>
        <dbReference type="EMBL" id="EOR94004.1"/>
    </source>
</evidence>
<dbReference type="Gene3D" id="1.10.10.10">
    <property type="entry name" value="Winged helix-like DNA-binding domain superfamily/Winged helix DNA-binding domain"/>
    <property type="match status" value="1"/>
</dbReference>
<protein>
    <submittedName>
        <fullName evidence="1">Putative transcriptional regulator</fullName>
    </submittedName>
</protein>
<dbReference type="InterPro" id="IPR036388">
    <property type="entry name" value="WH-like_DNA-bd_sf"/>
</dbReference>